<dbReference type="PANTHER" id="PTHR24286">
    <property type="entry name" value="CYTOCHROME P450 26"/>
    <property type="match status" value="1"/>
</dbReference>
<dbReference type="PROSITE" id="PS00086">
    <property type="entry name" value="CYTOCHROME_P450"/>
    <property type="match status" value="1"/>
</dbReference>
<evidence type="ECO:0000256" key="9">
    <source>
        <dbReference type="RuleBase" id="RU000461"/>
    </source>
</evidence>
<evidence type="ECO:0000256" key="8">
    <source>
        <dbReference type="PIRSR" id="PIRSR602403-1"/>
    </source>
</evidence>
<dbReference type="GO" id="GO:0016705">
    <property type="term" value="F:oxidoreductase activity, acting on paired donors, with incorporation or reduction of molecular oxygen"/>
    <property type="evidence" value="ECO:0007669"/>
    <property type="project" value="InterPro"/>
</dbReference>
<dbReference type="GO" id="GO:0020037">
    <property type="term" value="F:heme binding"/>
    <property type="evidence" value="ECO:0007669"/>
    <property type="project" value="InterPro"/>
</dbReference>
<dbReference type="SUPFAM" id="SSF48264">
    <property type="entry name" value="Cytochrome P450"/>
    <property type="match status" value="1"/>
</dbReference>
<proteinExistence type="inferred from homology"/>
<dbReference type="AlphaFoldDB" id="A0AAD5T1D9"/>
<keyword evidence="6 8" id="KW-0408">Iron</keyword>
<dbReference type="InterPro" id="IPR017972">
    <property type="entry name" value="Cyt_P450_CS"/>
</dbReference>
<dbReference type="GO" id="GO:0005506">
    <property type="term" value="F:iron ion binding"/>
    <property type="evidence" value="ECO:0007669"/>
    <property type="project" value="InterPro"/>
</dbReference>
<dbReference type="Gene3D" id="1.10.630.10">
    <property type="entry name" value="Cytochrome P450"/>
    <property type="match status" value="1"/>
</dbReference>
<evidence type="ECO:0000256" key="7">
    <source>
        <dbReference type="ARBA" id="ARBA00023033"/>
    </source>
</evidence>
<evidence type="ECO:0000256" key="5">
    <source>
        <dbReference type="ARBA" id="ARBA00023002"/>
    </source>
</evidence>
<dbReference type="Pfam" id="PF00067">
    <property type="entry name" value="p450"/>
    <property type="match status" value="1"/>
</dbReference>
<dbReference type="GO" id="GO:0004497">
    <property type="term" value="F:monooxygenase activity"/>
    <property type="evidence" value="ECO:0007669"/>
    <property type="project" value="UniProtKB-KW"/>
</dbReference>
<dbReference type="PANTHER" id="PTHR24286:SF24">
    <property type="entry name" value="LANOSTEROL 14-ALPHA DEMETHYLASE"/>
    <property type="match status" value="1"/>
</dbReference>
<keyword evidence="4 8" id="KW-0479">Metal-binding</keyword>
<feature type="binding site" description="axial binding residue" evidence="8">
    <location>
        <position position="420"/>
    </location>
    <ligand>
        <name>heme</name>
        <dbReference type="ChEBI" id="CHEBI:30413"/>
    </ligand>
    <ligandPart>
        <name>Fe</name>
        <dbReference type="ChEBI" id="CHEBI:18248"/>
    </ligandPart>
</feature>
<evidence type="ECO:0000256" key="4">
    <source>
        <dbReference type="ARBA" id="ARBA00022723"/>
    </source>
</evidence>
<evidence type="ECO:0000313" key="11">
    <source>
        <dbReference type="Proteomes" id="UP001211907"/>
    </source>
</evidence>
<dbReference type="GO" id="GO:0016125">
    <property type="term" value="P:sterol metabolic process"/>
    <property type="evidence" value="ECO:0007669"/>
    <property type="project" value="TreeGrafter"/>
</dbReference>
<keyword evidence="3 8" id="KW-0349">Heme</keyword>
<dbReference type="CDD" id="cd00302">
    <property type="entry name" value="cytochrome_P450"/>
    <property type="match status" value="1"/>
</dbReference>
<comment type="similarity">
    <text evidence="2 9">Belongs to the cytochrome P450 family.</text>
</comment>
<comment type="caution">
    <text evidence="10">The sequence shown here is derived from an EMBL/GenBank/DDBJ whole genome shotgun (WGS) entry which is preliminary data.</text>
</comment>
<dbReference type="PRINTS" id="PR00465">
    <property type="entry name" value="EP450IV"/>
</dbReference>
<dbReference type="EMBL" id="JADGJH010000908">
    <property type="protein sequence ID" value="KAJ3121106.1"/>
    <property type="molecule type" value="Genomic_DNA"/>
</dbReference>
<evidence type="ECO:0000256" key="2">
    <source>
        <dbReference type="ARBA" id="ARBA00010617"/>
    </source>
</evidence>
<keyword evidence="7 9" id="KW-0503">Monooxygenase</keyword>
<evidence type="ECO:0000256" key="6">
    <source>
        <dbReference type="ARBA" id="ARBA00023004"/>
    </source>
</evidence>
<comment type="cofactor">
    <cofactor evidence="1 8">
        <name>heme</name>
        <dbReference type="ChEBI" id="CHEBI:30413"/>
    </cofactor>
</comment>
<dbReference type="InterPro" id="IPR001128">
    <property type="entry name" value="Cyt_P450"/>
</dbReference>
<keyword evidence="11" id="KW-1185">Reference proteome</keyword>
<evidence type="ECO:0000256" key="1">
    <source>
        <dbReference type="ARBA" id="ARBA00001971"/>
    </source>
</evidence>
<reference evidence="10" key="1">
    <citation type="submission" date="2020-05" db="EMBL/GenBank/DDBJ databases">
        <title>Phylogenomic resolution of chytrid fungi.</title>
        <authorList>
            <person name="Stajich J.E."/>
            <person name="Amses K."/>
            <person name="Simmons R."/>
            <person name="Seto K."/>
            <person name="Myers J."/>
            <person name="Bonds A."/>
            <person name="Quandt C.A."/>
            <person name="Barry K."/>
            <person name="Liu P."/>
            <person name="Grigoriev I."/>
            <person name="Longcore J.E."/>
            <person name="James T.Y."/>
        </authorList>
    </citation>
    <scope>NUCLEOTIDE SEQUENCE</scope>
    <source>
        <strain evidence="10">JEL0513</strain>
    </source>
</reference>
<protein>
    <recommendedName>
        <fullName evidence="12">Cytochrome P450</fullName>
    </recommendedName>
</protein>
<keyword evidence="5 9" id="KW-0560">Oxidoreductase</keyword>
<dbReference type="Proteomes" id="UP001211907">
    <property type="component" value="Unassembled WGS sequence"/>
</dbReference>
<sequence length="470" mass="51934">MKIGALEAAADAVTVARSYIFGTKKQLEKDDFPSLPSIPILGNIIDFYSQNRTKAIDAVGGVVWGKLPGIGKVLVLLDPLVIKKVLSNGVDNIVAIGADKPNEFLGPNTVLGMMGKQHRKVRSLCGKAISKSALRFYFDDIKNLTIKTAEEISAASIFKSGGIDPTEHFEQYAFLTMCSFMAASHSKDRKILENLFPQYKEFSRGIMLSAMPSWMGFSGAVNKGLTARTFIIETVKIIAAERRVAMDAGEEFVDALSAFISSRDSEGNSLTDEEIANLFLLMQFAGFETTSKTLTTLLYHLTHLLPADDLERLHDEVSQPNALESEQSLSSLPILDAFIKESMRLLPTSPMSTRVFKDDIEVEGKIIKAGTAVVSFRDKSSWLGVENAEKFDISRFLGENPFDKTNPAEFTPFGTGERMCLGFHLARMETKLFIAVAVREYDIKSIGNKLTSGYFPIQYTRGTIRMKKIV</sequence>
<name>A0AAD5T1D9_9FUNG</name>
<dbReference type="InterPro" id="IPR036396">
    <property type="entry name" value="Cyt_P450_sf"/>
</dbReference>
<dbReference type="InterPro" id="IPR002403">
    <property type="entry name" value="Cyt_P450_E_grp-IV"/>
</dbReference>
<evidence type="ECO:0008006" key="12">
    <source>
        <dbReference type="Google" id="ProtNLM"/>
    </source>
</evidence>
<accession>A0AAD5T1D9</accession>
<evidence type="ECO:0000313" key="10">
    <source>
        <dbReference type="EMBL" id="KAJ3121106.1"/>
    </source>
</evidence>
<evidence type="ECO:0000256" key="3">
    <source>
        <dbReference type="ARBA" id="ARBA00022617"/>
    </source>
</evidence>
<organism evidence="10 11">
    <name type="scientific">Physocladia obscura</name>
    <dbReference type="NCBI Taxonomy" id="109957"/>
    <lineage>
        <taxon>Eukaryota</taxon>
        <taxon>Fungi</taxon>
        <taxon>Fungi incertae sedis</taxon>
        <taxon>Chytridiomycota</taxon>
        <taxon>Chytridiomycota incertae sedis</taxon>
        <taxon>Chytridiomycetes</taxon>
        <taxon>Chytridiales</taxon>
        <taxon>Chytriomycetaceae</taxon>
        <taxon>Physocladia</taxon>
    </lineage>
</organism>
<gene>
    <name evidence="10" type="ORF">HK100_012518</name>
</gene>
<dbReference type="PRINTS" id="PR00385">
    <property type="entry name" value="P450"/>
</dbReference>